<dbReference type="PANTHER" id="PTHR33231:SF1">
    <property type="entry name" value="30S RIBOSOMAL PROTEIN"/>
    <property type="match status" value="1"/>
</dbReference>
<accession>A0ABP5U683</accession>
<comment type="caution">
    <text evidence="5">The sequence shown here is derived from an EMBL/GenBank/DDBJ whole genome shotgun (WGS) entry which is preliminary data.</text>
</comment>
<dbReference type="Gene3D" id="3.30.160.100">
    <property type="entry name" value="Ribosome hibernation promotion factor-like"/>
    <property type="match status" value="1"/>
</dbReference>
<comment type="similarity">
    <text evidence="2">Belongs to the HPF/YfiA ribosome-associated protein family. Long HPF subfamily.</text>
</comment>
<sequence length="241" mass="27241">MTVVHRKGQRESKAAPAERVDLKAAFELPSTVDTSDAGELKAELVMSGRNVEIPDHFRVYMSSKLSRLEHFDPTIFRFEVVLYHEPNPRQSKSAEIVEITGRGRGPVIRAQAAGENFYAASELAFDKLHKRLRRAKSRKRIRKDGMHRPTSLAEAAADAPHLRPETPAPSPDPFEDSVEDHSPGQVVRVKDHPSSPMSVDEALYEMELVGHDFYLFHDCETDKPSVVYRRHAFDYGLIRLA</sequence>
<dbReference type="Pfam" id="PF02482">
    <property type="entry name" value="Ribosomal_S30AE"/>
    <property type="match status" value="1"/>
</dbReference>
<reference evidence="6" key="1">
    <citation type="journal article" date="2019" name="Int. J. Syst. Evol. Microbiol.">
        <title>The Global Catalogue of Microorganisms (GCM) 10K type strain sequencing project: providing services to taxonomists for standard genome sequencing and annotation.</title>
        <authorList>
            <consortium name="The Broad Institute Genomics Platform"/>
            <consortium name="The Broad Institute Genome Sequencing Center for Infectious Disease"/>
            <person name="Wu L."/>
            <person name="Ma J."/>
        </authorList>
    </citation>
    <scope>NUCLEOTIDE SEQUENCE [LARGE SCALE GENOMIC DNA]</scope>
    <source>
        <strain evidence="6">JCM 16227</strain>
    </source>
</reference>
<dbReference type="InterPro" id="IPR032528">
    <property type="entry name" value="Ribosom_S30AE_C"/>
</dbReference>
<gene>
    <name evidence="5" type="primary">raiA</name>
    <name evidence="2" type="synonym">hpf</name>
    <name evidence="5" type="ORF">GCM10009855_07490</name>
</gene>
<dbReference type="NCBIfam" id="TIGR00741">
    <property type="entry name" value="yfiA"/>
    <property type="match status" value="1"/>
</dbReference>
<evidence type="ECO:0000256" key="3">
    <source>
        <dbReference type="SAM" id="MobiDB-lite"/>
    </source>
</evidence>
<dbReference type="InterPro" id="IPR034694">
    <property type="entry name" value="HPF_long/plastid"/>
</dbReference>
<feature type="region of interest" description="Disordered" evidence="3">
    <location>
        <begin position="135"/>
        <end position="194"/>
    </location>
</feature>
<comment type="function">
    <text evidence="2">Required for dimerization of active 70S ribosomes into 100S ribosomes in stationary phase; 100S ribosomes are translationally inactive and sometimes present during exponential growth.</text>
</comment>
<dbReference type="InterPro" id="IPR036567">
    <property type="entry name" value="RHF-like"/>
</dbReference>
<evidence type="ECO:0000256" key="2">
    <source>
        <dbReference type="HAMAP-Rule" id="MF_00839"/>
    </source>
</evidence>
<dbReference type="Gene3D" id="3.30.505.50">
    <property type="entry name" value="Sigma 54 modulation/S30EA ribosomal protein, C-terminal domain"/>
    <property type="match status" value="1"/>
</dbReference>
<evidence type="ECO:0000256" key="1">
    <source>
        <dbReference type="ARBA" id="ARBA00022845"/>
    </source>
</evidence>
<evidence type="ECO:0000259" key="4">
    <source>
        <dbReference type="Pfam" id="PF16321"/>
    </source>
</evidence>
<dbReference type="Pfam" id="PF16321">
    <property type="entry name" value="Ribosom_S30AE_C"/>
    <property type="match status" value="1"/>
</dbReference>
<dbReference type="Proteomes" id="UP001501170">
    <property type="component" value="Unassembled WGS sequence"/>
</dbReference>
<keyword evidence="6" id="KW-1185">Reference proteome</keyword>
<keyword evidence="2" id="KW-0963">Cytoplasm</keyword>
<name>A0ABP5U683_9ACTN</name>
<dbReference type="HAMAP" id="MF_00839">
    <property type="entry name" value="HPF"/>
    <property type="match status" value="1"/>
</dbReference>
<comment type="subunit">
    <text evidence="2">Interacts with 100S ribosomes.</text>
</comment>
<dbReference type="InterPro" id="IPR003489">
    <property type="entry name" value="RHF/RaiA"/>
</dbReference>
<organism evidence="5 6">
    <name type="scientific">Gordonia cholesterolivorans</name>
    <dbReference type="NCBI Taxonomy" id="559625"/>
    <lineage>
        <taxon>Bacteria</taxon>
        <taxon>Bacillati</taxon>
        <taxon>Actinomycetota</taxon>
        <taxon>Actinomycetes</taxon>
        <taxon>Mycobacteriales</taxon>
        <taxon>Gordoniaceae</taxon>
        <taxon>Gordonia</taxon>
    </lineage>
</organism>
<feature type="domain" description="Sigma 54 modulation/S30EA ribosomal protein C-terminal" evidence="4">
    <location>
        <begin position="183"/>
        <end position="237"/>
    </location>
</feature>
<dbReference type="RefSeq" id="WP_346074994.1">
    <property type="nucleotide sequence ID" value="NZ_BAAARB010000003.1"/>
</dbReference>
<dbReference type="EMBL" id="BAAARB010000003">
    <property type="protein sequence ID" value="GAA2370701.1"/>
    <property type="molecule type" value="Genomic_DNA"/>
</dbReference>
<protein>
    <recommendedName>
        <fullName evidence="2">Ribosome hibernation promoting factor</fullName>
        <shortName evidence="2">HPF</shortName>
    </recommendedName>
</protein>
<proteinExistence type="inferred from homology"/>
<dbReference type="InterPro" id="IPR050574">
    <property type="entry name" value="HPF/YfiA_ribosome-assoc"/>
</dbReference>
<dbReference type="PANTHER" id="PTHR33231">
    <property type="entry name" value="30S RIBOSOMAL PROTEIN"/>
    <property type="match status" value="1"/>
</dbReference>
<keyword evidence="1 2" id="KW-0810">Translation regulation</keyword>
<dbReference type="SUPFAM" id="SSF69754">
    <property type="entry name" value="Ribosome binding protein Y (YfiA homologue)"/>
    <property type="match status" value="1"/>
</dbReference>
<comment type="subcellular location">
    <subcellularLocation>
        <location evidence="2">Cytoplasm</location>
    </subcellularLocation>
</comment>
<dbReference type="InterPro" id="IPR038416">
    <property type="entry name" value="Ribosom_S30AE_C_sf"/>
</dbReference>
<evidence type="ECO:0000313" key="5">
    <source>
        <dbReference type="EMBL" id="GAA2370701.1"/>
    </source>
</evidence>
<dbReference type="CDD" id="cd00552">
    <property type="entry name" value="RaiA"/>
    <property type="match status" value="1"/>
</dbReference>
<evidence type="ECO:0000313" key="6">
    <source>
        <dbReference type="Proteomes" id="UP001501170"/>
    </source>
</evidence>